<feature type="transmembrane region" description="Helical" evidence="6">
    <location>
        <begin position="106"/>
        <end position="126"/>
    </location>
</feature>
<evidence type="ECO:0000256" key="4">
    <source>
        <dbReference type="ARBA" id="ARBA00022989"/>
    </source>
</evidence>
<proteinExistence type="predicted"/>
<protein>
    <submittedName>
        <fullName evidence="7">ABC transporter permease</fullName>
    </submittedName>
</protein>
<keyword evidence="5 6" id="KW-0472">Membrane</keyword>
<evidence type="ECO:0000256" key="1">
    <source>
        <dbReference type="ARBA" id="ARBA00004651"/>
    </source>
</evidence>
<feature type="transmembrane region" description="Helical" evidence="6">
    <location>
        <begin position="206"/>
        <end position="232"/>
    </location>
</feature>
<feature type="transmembrane region" description="Helical" evidence="6">
    <location>
        <begin position="132"/>
        <end position="155"/>
    </location>
</feature>
<sequence>MNQPTALPLQQRLQWQQALARRLRLPVALAAGLSCGFLIMCAVSTEPLRAFLILLTGALPRLHWSAGEGWQLSRLVRFGAVIEDTITLSLLGLAVLIPFRAKQFSLGADGQLFLGALAATVVSLYLPGPWFVVLPLSLMAACVTGFLWGSLPGLLKTRFQANEIVSTLMLNIVAVQAYRWLVSGWLRDPSGGFIVTPFLPTSLQLPVLLVHTNVTVMLLALPLLVWGTWLLLMRTTLGYEIRVVGQAPAFALQAGLPVQRTVWLSMGLGGVLAALAGMHVSHGLLKRLPVDLPTGLGYEGLLVALLARCEPRAVPWAALMYAYLRTGALAMERSTDVSREVVLVIQALVILFLVAERIQPALAAAWLRWRARGGAGGRHGA</sequence>
<dbReference type="GO" id="GO:0005886">
    <property type="term" value="C:plasma membrane"/>
    <property type="evidence" value="ECO:0007669"/>
    <property type="project" value="UniProtKB-SubCell"/>
</dbReference>
<dbReference type="AlphaFoldDB" id="A0AAD0UBR9"/>
<evidence type="ECO:0000313" key="8">
    <source>
        <dbReference type="Proteomes" id="UP000269199"/>
    </source>
</evidence>
<evidence type="ECO:0000256" key="5">
    <source>
        <dbReference type="ARBA" id="ARBA00023136"/>
    </source>
</evidence>
<keyword evidence="4 6" id="KW-1133">Transmembrane helix</keyword>
<dbReference type="Pfam" id="PF02653">
    <property type="entry name" value="BPD_transp_2"/>
    <property type="match status" value="1"/>
</dbReference>
<dbReference type="PANTHER" id="PTHR47089">
    <property type="entry name" value="ABC TRANSPORTER, PERMEASE PROTEIN"/>
    <property type="match status" value="1"/>
</dbReference>
<organism evidence="7 8">
    <name type="scientific">Herbaspirillum rubrisubalbicans</name>
    <dbReference type="NCBI Taxonomy" id="80842"/>
    <lineage>
        <taxon>Bacteria</taxon>
        <taxon>Pseudomonadati</taxon>
        <taxon>Pseudomonadota</taxon>
        <taxon>Betaproteobacteria</taxon>
        <taxon>Burkholderiales</taxon>
        <taxon>Oxalobacteraceae</taxon>
        <taxon>Herbaspirillum</taxon>
    </lineage>
</organism>
<evidence type="ECO:0000256" key="2">
    <source>
        <dbReference type="ARBA" id="ARBA00022475"/>
    </source>
</evidence>
<evidence type="ECO:0000256" key="3">
    <source>
        <dbReference type="ARBA" id="ARBA00022692"/>
    </source>
</evidence>
<dbReference type="InterPro" id="IPR001851">
    <property type="entry name" value="ABC_transp_permease"/>
</dbReference>
<dbReference type="PANTHER" id="PTHR47089:SF1">
    <property type="entry name" value="GUANOSINE ABC TRANSPORTER PERMEASE PROTEIN NUPP"/>
    <property type="match status" value="1"/>
</dbReference>
<dbReference type="GO" id="GO:0022857">
    <property type="term" value="F:transmembrane transporter activity"/>
    <property type="evidence" value="ECO:0007669"/>
    <property type="project" value="InterPro"/>
</dbReference>
<evidence type="ECO:0000256" key="6">
    <source>
        <dbReference type="SAM" id="Phobius"/>
    </source>
</evidence>
<feature type="transmembrane region" description="Helical" evidence="6">
    <location>
        <begin position="262"/>
        <end position="280"/>
    </location>
</feature>
<keyword evidence="3 6" id="KW-0812">Transmembrane</keyword>
<dbReference type="RefSeq" id="WP_061790329.1">
    <property type="nucleotide sequence ID" value="NZ_CP024996.1"/>
</dbReference>
<evidence type="ECO:0000313" key="7">
    <source>
        <dbReference type="EMBL" id="AYR24670.1"/>
    </source>
</evidence>
<dbReference type="CDD" id="cd06580">
    <property type="entry name" value="TM_PBP1_transp_TpRbsC_like"/>
    <property type="match status" value="1"/>
</dbReference>
<accession>A0AAD0UBR9</accession>
<comment type="subcellular location">
    <subcellularLocation>
        <location evidence="1">Cell membrane</location>
        <topology evidence="1">Multi-pass membrane protein</topology>
    </subcellularLocation>
</comment>
<name>A0AAD0UBR9_9BURK</name>
<gene>
    <name evidence="7" type="ORF">RC54_12915</name>
</gene>
<reference evidence="7 8" key="1">
    <citation type="submission" date="2017-11" db="EMBL/GenBank/DDBJ databases">
        <title>Complete genome sequence of Herbaspirillum rubrisubalbicans DSM 11543.</title>
        <authorList>
            <person name="Chen M."/>
            <person name="An Q."/>
        </authorList>
    </citation>
    <scope>NUCLEOTIDE SEQUENCE [LARGE SCALE GENOMIC DNA]</scope>
    <source>
        <strain evidence="7 8">DSM 11543</strain>
    </source>
</reference>
<dbReference type="Proteomes" id="UP000269199">
    <property type="component" value="Chromosome"/>
</dbReference>
<feature type="transmembrane region" description="Helical" evidence="6">
    <location>
        <begin position="78"/>
        <end position="99"/>
    </location>
</feature>
<keyword evidence="2" id="KW-1003">Cell membrane</keyword>
<feature type="transmembrane region" description="Helical" evidence="6">
    <location>
        <begin position="167"/>
        <end position="186"/>
    </location>
</feature>
<feature type="transmembrane region" description="Helical" evidence="6">
    <location>
        <begin position="23"/>
        <end position="43"/>
    </location>
</feature>
<dbReference type="EMBL" id="CP024996">
    <property type="protein sequence ID" value="AYR24670.1"/>
    <property type="molecule type" value="Genomic_DNA"/>
</dbReference>